<dbReference type="CDD" id="cd00463">
    <property type="entry name" value="Ribosomal_L31e"/>
    <property type="match status" value="1"/>
</dbReference>
<protein>
    <recommendedName>
        <fullName evidence="6">60S ribosomal protein L31</fullName>
    </recommendedName>
</protein>
<dbReference type="SUPFAM" id="SSF54575">
    <property type="entry name" value="Ribosomal protein L31e"/>
    <property type="match status" value="1"/>
</dbReference>
<dbReference type="InterPro" id="IPR020052">
    <property type="entry name" value="Ribosomal_eL31_CS"/>
</dbReference>
<dbReference type="PROSITE" id="PS01144">
    <property type="entry name" value="RIBOSOMAL_L31E"/>
    <property type="match status" value="1"/>
</dbReference>
<dbReference type="Pfam" id="PF01198">
    <property type="entry name" value="Ribosomal_L31e"/>
    <property type="match status" value="1"/>
</dbReference>
<name>A0A1X6P8Y1_PORUM</name>
<dbReference type="InterPro" id="IPR000054">
    <property type="entry name" value="Ribosomal_eL31"/>
</dbReference>
<gene>
    <name evidence="4" type="ORF">BU14_0152s0009</name>
</gene>
<dbReference type="PANTHER" id="PTHR10956:SF0">
    <property type="entry name" value="60S RIBOSOMAL PROTEIN L31"/>
    <property type="match status" value="1"/>
</dbReference>
<evidence type="ECO:0008006" key="6">
    <source>
        <dbReference type="Google" id="ProtNLM"/>
    </source>
</evidence>
<evidence type="ECO:0000313" key="4">
    <source>
        <dbReference type="EMBL" id="OSX77314.1"/>
    </source>
</evidence>
<keyword evidence="5" id="KW-1185">Reference proteome</keyword>
<dbReference type="SMART" id="SM01380">
    <property type="entry name" value="Ribosomal_L31e"/>
    <property type="match status" value="1"/>
</dbReference>
<dbReference type="OrthoDB" id="9739313at2759"/>
<dbReference type="EMBL" id="KV918841">
    <property type="protein sequence ID" value="OSX77314.1"/>
    <property type="molecule type" value="Genomic_DNA"/>
</dbReference>
<dbReference type="GO" id="GO:0002181">
    <property type="term" value="P:cytoplasmic translation"/>
    <property type="evidence" value="ECO:0007669"/>
    <property type="project" value="TreeGrafter"/>
</dbReference>
<evidence type="ECO:0000256" key="1">
    <source>
        <dbReference type="ARBA" id="ARBA00010808"/>
    </source>
</evidence>
<dbReference type="GO" id="GO:0003735">
    <property type="term" value="F:structural constituent of ribosome"/>
    <property type="evidence" value="ECO:0007669"/>
    <property type="project" value="InterPro"/>
</dbReference>
<reference evidence="4 5" key="1">
    <citation type="submission" date="2017-03" db="EMBL/GenBank/DDBJ databases">
        <title>WGS assembly of Porphyra umbilicalis.</title>
        <authorList>
            <person name="Brawley S.H."/>
            <person name="Blouin N.A."/>
            <person name="Ficko-Blean E."/>
            <person name="Wheeler G.L."/>
            <person name="Lohr M."/>
            <person name="Goodson H.V."/>
            <person name="Jenkins J.W."/>
            <person name="Blaby-Haas C.E."/>
            <person name="Helliwell K.E."/>
            <person name="Chan C."/>
            <person name="Marriage T."/>
            <person name="Bhattacharya D."/>
            <person name="Klein A.S."/>
            <person name="Badis Y."/>
            <person name="Brodie J."/>
            <person name="Cao Y."/>
            <person name="Collen J."/>
            <person name="Dittami S.M."/>
            <person name="Gachon C.M."/>
            <person name="Green B.R."/>
            <person name="Karpowicz S."/>
            <person name="Kim J.W."/>
            <person name="Kudahl U."/>
            <person name="Lin S."/>
            <person name="Michel G."/>
            <person name="Mittag M."/>
            <person name="Olson B.J."/>
            <person name="Pangilinan J."/>
            <person name="Peng Y."/>
            <person name="Qiu H."/>
            <person name="Shu S."/>
            <person name="Singer J.T."/>
            <person name="Smith A.G."/>
            <person name="Sprecher B.N."/>
            <person name="Wagner V."/>
            <person name="Wang W."/>
            <person name="Wang Z.-Y."/>
            <person name="Yan J."/>
            <person name="Yarish C."/>
            <person name="Zoeuner-Riek S."/>
            <person name="Zhuang Y."/>
            <person name="Zou Y."/>
            <person name="Lindquist E.A."/>
            <person name="Grimwood J."/>
            <person name="Barry K."/>
            <person name="Rokhsar D.S."/>
            <person name="Schmutz J."/>
            <person name="Stiller J.W."/>
            <person name="Grossman A.R."/>
            <person name="Prochnik S.E."/>
        </authorList>
    </citation>
    <scope>NUCLEOTIDE SEQUENCE [LARGE SCALE GENOMIC DNA]</scope>
    <source>
        <strain evidence="4">4086291</strain>
    </source>
</reference>
<comment type="similarity">
    <text evidence="1">Belongs to the eukaryotic ribosomal protein eL31 family.</text>
</comment>
<keyword evidence="2" id="KW-0689">Ribosomal protein</keyword>
<dbReference type="Gene3D" id="3.10.440.10">
    <property type="match status" value="1"/>
</dbReference>
<dbReference type="PANTHER" id="PTHR10956">
    <property type="entry name" value="60S RIBOSOMAL PROTEIN L31"/>
    <property type="match status" value="1"/>
</dbReference>
<dbReference type="FunFam" id="3.10.440.10:FF:000001">
    <property type="entry name" value="60S ribosomal protein L31"/>
    <property type="match status" value="1"/>
</dbReference>
<dbReference type="AlphaFoldDB" id="A0A1X6P8Y1"/>
<evidence type="ECO:0000256" key="3">
    <source>
        <dbReference type="ARBA" id="ARBA00023274"/>
    </source>
</evidence>
<sequence>MVKDRKPKSADVVTREYTIHLHKHVHGKSFKKRAPKAVDAVRKFARTTMGTADVRLDTQLNKEVWRKGVRNVPRRLRVRLSRRRNEDEDAKEPLYTLVTAVKVPTFKGLQTQTIDE</sequence>
<proteinExistence type="inferred from homology"/>
<dbReference type="InterPro" id="IPR023621">
    <property type="entry name" value="Ribosomal_eL31_dom_sf"/>
</dbReference>
<dbReference type="Proteomes" id="UP000218209">
    <property type="component" value="Unassembled WGS sequence"/>
</dbReference>
<accession>A0A1X6P8Y1</accession>
<evidence type="ECO:0000313" key="5">
    <source>
        <dbReference type="Proteomes" id="UP000218209"/>
    </source>
</evidence>
<organism evidence="4 5">
    <name type="scientific">Porphyra umbilicalis</name>
    <name type="common">Purple laver</name>
    <name type="synonym">Red alga</name>
    <dbReference type="NCBI Taxonomy" id="2786"/>
    <lineage>
        <taxon>Eukaryota</taxon>
        <taxon>Rhodophyta</taxon>
        <taxon>Bangiophyceae</taxon>
        <taxon>Bangiales</taxon>
        <taxon>Bangiaceae</taxon>
        <taxon>Porphyra</taxon>
    </lineage>
</organism>
<dbReference type="GO" id="GO:0022625">
    <property type="term" value="C:cytosolic large ribosomal subunit"/>
    <property type="evidence" value="ECO:0007669"/>
    <property type="project" value="TreeGrafter"/>
</dbReference>
<evidence type="ECO:0000256" key="2">
    <source>
        <dbReference type="ARBA" id="ARBA00022980"/>
    </source>
</evidence>
<keyword evidence="3" id="KW-0687">Ribonucleoprotein</keyword>